<evidence type="ECO:0000256" key="6">
    <source>
        <dbReference type="ARBA" id="ARBA00022989"/>
    </source>
</evidence>
<dbReference type="Pfam" id="PF00149">
    <property type="entry name" value="Metallophos"/>
    <property type="match status" value="1"/>
</dbReference>
<evidence type="ECO:0000256" key="8">
    <source>
        <dbReference type="ARBA" id="ARBA00023136"/>
    </source>
</evidence>
<evidence type="ECO:0000256" key="7">
    <source>
        <dbReference type="ARBA" id="ARBA00023034"/>
    </source>
</evidence>
<evidence type="ECO:0000313" key="12">
    <source>
        <dbReference type="EMBL" id="MFC3895310.1"/>
    </source>
</evidence>
<dbReference type="Pfam" id="PF16317">
    <property type="entry name" value="Glyco_hydro_99"/>
    <property type="match status" value="1"/>
</dbReference>
<feature type="transmembrane region" description="Helical" evidence="9">
    <location>
        <begin position="328"/>
        <end position="347"/>
    </location>
</feature>
<feature type="domain" description="Calcineurin-like phosphoesterase" evidence="11">
    <location>
        <begin position="439"/>
        <end position="603"/>
    </location>
</feature>
<evidence type="ECO:0000256" key="9">
    <source>
        <dbReference type="SAM" id="Phobius"/>
    </source>
</evidence>
<dbReference type="InterPro" id="IPR004843">
    <property type="entry name" value="Calcineurin-like_PHP"/>
</dbReference>
<evidence type="ECO:0000256" key="3">
    <source>
        <dbReference type="ARBA" id="ARBA00022729"/>
    </source>
</evidence>
<dbReference type="PANTHER" id="PTHR22953:SF153">
    <property type="entry name" value="PURPLE ACID PHOSPHATASE"/>
    <property type="match status" value="1"/>
</dbReference>
<keyword evidence="6 9" id="KW-1133">Transmembrane helix</keyword>
<evidence type="ECO:0000256" key="5">
    <source>
        <dbReference type="ARBA" id="ARBA00022968"/>
    </source>
</evidence>
<reference evidence="13" key="1">
    <citation type="journal article" date="2019" name="Int. J. Syst. Evol. Microbiol.">
        <title>The Global Catalogue of Microorganisms (GCM) 10K type strain sequencing project: providing services to taxonomists for standard genome sequencing and annotation.</title>
        <authorList>
            <consortium name="The Broad Institute Genomics Platform"/>
            <consortium name="The Broad Institute Genome Sequencing Center for Infectious Disease"/>
            <person name="Wu L."/>
            <person name="Ma J."/>
        </authorList>
    </citation>
    <scope>NUCLEOTIDE SEQUENCE [LARGE SCALE GENOMIC DNA]</scope>
    <source>
        <strain evidence="13">CGMCC 4.7405</strain>
    </source>
</reference>
<feature type="signal peptide" evidence="10">
    <location>
        <begin position="1"/>
        <end position="24"/>
    </location>
</feature>
<dbReference type="InterPro" id="IPR029052">
    <property type="entry name" value="Metallo-depent_PP-like"/>
</dbReference>
<sequence>MTKAFGTFLTAVLLLFVLPPQAQAQEPYPLFAYYYIWYEKSSWNRAKSDHPVLGDYSSDDSRIMREHITKAKNAGITGFIVSWKSTPALDRRLETLANIARAEDFRLAIIYEGLDFYRNPLPLEKVAADLKLFRTRHGTDPAFTLFGKPLVIWSGSWKFSAEQIAQAAQPVRDKVLVLGSEKSAEDYERIAKAVDGNAYYWSSLDPQRDPKAADKLAAMSAAVHRHNGLWIAPFTPGFDSRLLGGERVVQRNDGATLRRLYDVALSSSPDALGLISWNEFSENSHVEPSVNHGDRYLTVLRELRSSAVPDLGPLAEDSSAAGTSGHDGMLVLGISAGALLALAVFLLVRKSTRVAVVGLAGVVTASCMAGTLASDSAGGQDTQERQQNVQQTLYHLGNKPVRSPDAVTIAAAGDIACPPDADGLSKEEREQPRPCREHVTADLVASLAPDAVLALGDLQYPNGSLERFRNGYDHTWGRFKDITYPVPGNHEYGTSGAKGYFDYFGAAAGDRDAGYYSYELGEWHVVALNSECERIGGCGGGSPQEIWLRADLAAHPATCTLAYLHRPRFSSGTHGSNSDYDAFWRALYDAGVDVVLTGHDHDYERFAPLSPGGSVDERGVRQFVVGTGGDSNYRIRTPAANGSESRIQGVYGVLSMTLRPDGYDWRFVAEPGAQAADSGSGRCSAR</sequence>
<dbReference type="InterPro" id="IPR039331">
    <property type="entry name" value="PAPs-like"/>
</dbReference>
<gene>
    <name evidence="12" type="ORF">ACFOWZ_27850</name>
</gene>
<evidence type="ECO:0000256" key="2">
    <source>
        <dbReference type="ARBA" id="ARBA00022692"/>
    </source>
</evidence>
<keyword evidence="8 9" id="KW-0472">Membrane</keyword>
<comment type="caution">
    <text evidence="12">The sequence shown here is derived from an EMBL/GenBank/DDBJ whole genome shotgun (WGS) entry which is preliminary data.</text>
</comment>
<evidence type="ECO:0000259" key="11">
    <source>
        <dbReference type="Pfam" id="PF00149"/>
    </source>
</evidence>
<organism evidence="12 13">
    <name type="scientific">Lentzea rhizosphaerae</name>
    <dbReference type="NCBI Taxonomy" id="2041025"/>
    <lineage>
        <taxon>Bacteria</taxon>
        <taxon>Bacillati</taxon>
        <taxon>Actinomycetota</taxon>
        <taxon>Actinomycetes</taxon>
        <taxon>Pseudonocardiales</taxon>
        <taxon>Pseudonocardiaceae</taxon>
        <taxon>Lentzea</taxon>
    </lineage>
</organism>
<dbReference type="RefSeq" id="WP_382376857.1">
    <property type="nucleotide sequence ID" value="NZ_JBHRZI010000023.1"/>
</dbReference>
<feature type="chain" id="PRO_5045613101" evidence="10">
    <location>
        <begin position="25"/>
        <end position="686"/>
    </location>
</feature>
<feature type="transmembrane region" description="Helical" evidence="9">
    <location>
        <begin position="354"/>
        <end position="373"/>
    </location>
</feature>
<keyword evidence="7" id="KW-0333">Golgi apparatus</keyword>
<keyword evidence="13" id="KW-1185">Reference proteome</keyword>
<keyword evidence="5" id="KW-0735">Signal-anchor</keyword>
<dbReference type="Proteomes" id="UP001595690">
    <property type="component" value="Unassembled WGS sequence"/>
</dbReference>
<dbReference type="Gene3D" id="3.60.21.10">
    <property type="match status" value="1"/>
</dbReference>
<dbReference type="PANTHER" id="PTHR22953">
    <property type="entry name" value="ACID PHOSPHATASE RELATED"/>
    <property type="match status" value="1"/>
</dbReference>
<name>A0ABV8BZY7_9PSEU</name>
<dbReference type="Gene3D" id="3.20.20.80">
    <property type="entry name" value="Glycosidases"/>
    <property type="match status" value="1"/>
</dbReference>
<protein>
    <submittedName>
        <fullName evidence="12">Endo-1,3-alpha-glucanase family glycosylhydrolase</fullName>
    </submittedName>
</protein>
<comment type="subcellular location">
    <subcellularLocation>
        <location evidence="1">Golgi apparatus membrane</location>
        <topology evidence="1">Single-pass type II membrane protein</topology>
    </subcellularLocation>
</comment>
<evidence type="ECO:0000313" key="13">
    <source>
        <dbReference type="Proteomes" id="UP001595690"/>
    </source>
</evidence>
<evidence type="ECO:0000256" key="10">
    <source>
        <dbReference type="SAM" id="SignalP"/>
    </source>
</evidence>
<evidence type="ECO:0000256" key="4">
    <source>
        <dbReference type="ARBA" id="ARBA00022801"/>
    </source>
</evidence>
<accession>A0ABV8BZY7</accession>
<dbReference type="EMBL" id="JBHRZI010000023">
    <property type="protein sequence ID" value="MFC3895310.1"/>
    <property type="molecule type" value="Genomic_DNA"/>
</dbReference>
<keyword evidence="3 10" id="KW-0732">Signal</keyword>
<proteinExistence type="predicted"/>
<evidence type="ECO:0000256" key="1">
    <source>
        <dbReference type="ARBA" id="ARBA00004323"/>
    </source>
</evidence>
<keyword evidence="4" id="KW-0378">Hydrolase</keyword>
<dbReference type="InterPro" id="IPR026071">
    <property type="entry name" value="Glyco_Hydrolase_99"/>
</dbReference>
<dbReference type="SUPFAM" id="SSF56300">
    <property type="entry name" value="Metallo-dependent phosphatases"/>
    <property type="match status" value="1"/>
</dbReference>
<keyword evidence="2 9" id="KW-0812">Transmembrane</keyword>